<dbReference type="Gene3D" id="3.40.50.150">
    <property type="entry name" value="Vaccinia Virus protein VP39"/>
    <property type="match status" value="1"/>
</dbReference>
<dbReference type="Proteomes" id="UP000229713">
    <property type="component" value="Unassembled WGS sequence"/>
</dbReference>
<gene>
    <name evidence="2" type="ORF">CFY86_09985</name>
</gene>
<comment type="caution">
    <text evidence="2">The sequence shown here is derived from an EMBL/GenBank/DDBJ whole genome shotgun (WGS) entry which is preliminary data.</text>
</comment>
<keyword evidence="2" id="KW-0808">Transferase</keyword>
<dbReference type="CDD" id="cd02440">
    <property type="entry name" value="AdoMet_MTases"/>
    <property type="match status" value="1"/>
</dbReference>
<organism evidence="2 3">
    <name type="scientific">Raoultella ornithinolytica</name>
    <name type="common">Klebsiella ornithinolytica</name>
    <dbReference type="NCBI Taxonomy" id="54291"/>
    <lineage>
        <taxon>Bacteria</taxon>
        <taxon>Pseudomonadati</taxon>
        <taxon>Pseudomonadota</taxon>
        <taxon>Gammaproteobacteria</taxon>
        <taxon>Enterobacterales</taxon>
        <taxon>Enterobacteriaceae</taxon>
        <taxon>Klebsiella/Raoultella group</taxon>
        <taxon>Raoultella</taxon>
    </lineage>
</organism>
<feature type="domain" description="Methyltransferase" evidence="1">
    <location>
        <begin position="51"/>
        <end position="147"/>
    </location>
</feature>
<name>A0A1Y6GQ79_RAOOR</name>
<proteinExistence type="predicted"/>
<dbReference type="InterPro" id="IPR041698">
    <property type="entry name" value="Methyltransf_25"/>
</dbReference>
<dbReference type="InterPro" id="IPR029063">
    <property type="entry name" value="SAM-dependent_MTases_sf"/>
</dbReference>
<keyword evidence="2" id="KW-0489">Methyltransferase</keyword>
<dbReference type="GO" id="GO:0032259">
    <property type="term" value="P:methylation"/>
    <property type="evidence" value="ECO:0007669"/>
    <property type="project" value="UniProtKB-KW"/>
</dbReference>
<dbReference type="PANTHER" id="PTHR43464:SF92">
    <property type="entry name" value="SLR1071 PROTEIN"/>
    <property type="match status" value="1"/>
</dbReference>
<evidence type="ECO:0000259" key="1">
    <source>
        <dbReference type="Pfam" id="PF13649"/>
    </source>
</evidence>
<dbReference type="GO" id="GO:0008168">
    <property type="term" value="F:methyltransferase activity"/>
    <property type="evidence" value="ECO:0007669"/>
    <property type="project" value="UniProtKB-KW"/>
</dbReference>
<reference evidence="2 3" key="1">
    <citation type="submission" date="2017-07" db="EMBL/GenBank/DDBJ databases">
        <title>Raoultella ornithinolytica strain HH3 draft genome.</title>
        <authorList>
            <person name="Duceppe M.-O."/>
            <person name="Huang H."/>
            <person name="Phipps-Todd B."/>
        </authorList>
    </citation>
    <scope>NUCLEOTIDE SEQUENCE [LARGE SCALE GENOMIC DNA]</scope>
    <source>
        <strain evidence="2 3">HH3</strain>
    </source>
</reference>
<dbReference type="EMBL" id="NKYI01000017">
    <property type="protein sequence ID" value="PIK84365.1"/>
    <property type="molecule type" value="Genomic_DNA"/>
</dbReference>
<protein>
    <submittedName>
        <fullName evidence="2">SAM-dependent methyltransferase</fullName>
    </submittedName>
</protein>
<dbReference type="PANTHER" id="PTHR43464">
    <property type="entry name" value="METHYLTRANSFERASE"/>
    <property type="match status" value="1"/>
</dbReference>
<dbReference type="RefSeq" id="WP_075808703.1">
    <property type="nucleotide sequence ID" value="NZ_ABIKMM020000002.1"/>
</dbReference>
<dbReference type="AlphaFoldDB" id="A0A1Y6GQ79"/>
<evidence type="ECO:0000313" key="3">
    <source>
        <dbReference type="Proteomes" id="UP000229713"/>
    </source>
</evidence>
<evidence type="ECO:0000313" key="2">
    <source>
        <dbReference type="EMBL" id="PIK84365.1"/>
    </source>
</evidence>
<sequence>MNPYEQTYRQLRANGATAWAGEGYLRAKKQQEQIFHWLNLHHYLPHPGAPILELGCGNGAMAAQYLAEQGFAVWGIDLSETAIRWAEERFQRVGLSAHFLVGHVGDIHQCQDATFELIIDGSCLHCLIDDARTRCFAEVRRLLKPGGRFVVGSMCGTPRYPEDRATYHAAKHHLLKNGQPWRTLRPLPALINELREAQFDVLATRVNSNPWWDHATLVCSVNQSAAD</sequence>
<dbReference type="SUPFAM" id="SSF53335">
    <property type="entry name" value="S-adenosyl-L-methionine-dependent methyltransferases"/>
    <property type="match status" value="1"/>
</dbReference>
<accession>A0A1Y6GQ79</accession>
<dbReference type="Pfam" id="PF13649">
    <property type="entry name" value="Methyltransf_25"/>
    <property type="match status" value="1"/>
</dbReference>